<keyword evidence="10" id="KW-0326">Glycosidase</keyword>
<evidence type="ECO:0000256" key="5">
    <source>
        <dbReference type="ARBA" id="ARBA00022523"/>
    </source>
</evidence>
<accession>A0A7J6GM52</accession>
<dbReference type="PROSITE" id="PS51762">
    <property type="entry name" value="GH16_2"/>
    <property type="match status" value="2"/>
</dbReference>
<dbReference type="AlphaFoldDB" id="A0A7J6GM52"/>
<dbReference type="InterPro" id="IPR013320">
    <property type="entry name" value="ConA-like_dom_sf"/>
</dbReference>
<feature type="chain" id="PRO_5029524468" description="xyloglucan:xyloglucosyl transferase" evidence="12">
    <location>
        <begin position="18"/>
        <end position="743"/>
    </location>
</feature>
<reference evidence="14 15" key="1">
    <citation type="journal article" date="2020" name="bioRxiv">
        <title>Sequence and annotation of 42 cannabis genomes reveals extensive copy number variation in cannabinoid synthesis and pathogen resistance genes.</title>
        <authorList>
            <person name="Mckernan K.J."/>
            <person name="Helbert Y."/>
            <person name="Kane L.T."/>
            <person name="Ebling H."/>
            <person name="Zhang L."/>
            <person name="Liu B."/>
            <person name="Eaton Z."/>
            <person name="Mclaughlin S."/>
            <person name="Kingan S."/>
            <person name="Baybayan P."/>
            <person name="Concepcion G."/>
            <person name="Jordan M."/>
            <person name="Riva A."/>
            <person name="Barbazuk W."/>
            <person name="Harkins T."/>
        </authorList>
    </citation>
    <scope>NUCLEOTIDE SEQUENCE [LARGE SCALE GENOMIC DNA]</scope>
    <source>
        <strain evidence="15">cv. Jamaican Lion 4</strain>
        <tissue evidence="14">Leaf</tissue>
    </source>
</reference>
<comment type="caution">
    <text evidence="14">The sequence shown here is derived from an EMBL/GenBank/DDBJ whole genome shotgun (WGS) entry which is preliminary data.</text>
</comment>
<evidence type="ECO:0000256" key="12">
    <source>
        <dbReference type="SAM" id="SignalP"/>
    </source>
</evidence>
<keyword evidence="8" id="KW-0378">Hydrolase</keyword>
<name>A0A7J6GM52_CANSA</name>
<comment type="subcellular location">
    <subcellularLocation>
        <location evidence="1">Secreted</location>
        <location evidence="1">Cell wall</location>
    </subcellularLocation>
    <subcellularLocation>
        <location evidence="2">Secreted</location>
        <location evidence="2">Extracellular space</location>
        <location evidence="2">Apoplast</location>
    </subcellularLocation>
</comment>
<evidence type="ECO:0000256" key="9">
    <source>
        <dbReference type="ARBA" id="ARBA00023180"/>
    </source>
</evidence>
<dbReference type="GO" id="GO:0016762">
    <property type="term" value="F:xyloglucan:xyloglucosyl transferase activity"/>
    <property type="evidence" value="ECO:0007669"/>
    <property type="project" value="UniProtKB-EC"/>
</dbReference>
<keyword evidence="15" id="KW-1185">Reference proteome</keyword>
<evidence type="ECO:0000256" key="2">
    <source>
        <dbReference type="ARBA" id="ARBA00004271"/>
    </source>
</evidence>
<evidence type="ECO:0000256" key="6">
    <source>
        <dbReference type="ARBA" id="ARBA00022525"/>
    </source>
</evidence>
<dbReference type="PROSITE" id="PS01034">
    <property type="entry name" value="GH16_1"/>
    <property type="match status" value="3"/>
</dbReference>
<keyword evidence="9" id="KW-0325">Glycoprotein</keyword>
<gene>
    <name evidence="14" type="ORF">G4B88_016396</name>
</gene>
<evidence type="ECO:0000313" key="15">
    <source>
        <dbReference type="Proteomes" id="UP000583929"/>
    </source>
</evidence>
<dbReference type="EMBL" id="JAATIQ010000095">
    <property type="protein sequence ID" value="KAF4383963.1"/>
    <property type="molecule type" value="Genomic_DNA"/>
</dbReference>
<evidence type="ECO:0000313" key="14">
    <source>
        <dbReference type="EMBL" id="KAF4383963.1"/>
    </source>
</evidence>
<evidence type="ECO:0000256" key="4">
    <source>
        <dbReference type="ARBA" id="ARBA00022512"/>
    </source>
</evidence>
<keyword evidence="4" id="KW-0134">Cell wall</keyword>
<keyword evidence="5" id="KW-0052">Apoplast</keyword>
<proteinExistence type="predicted"/>
<dbReference type="GO" id="GO:0044042">
    <property type="term" value="P:glucan metabolic process"/>
    <property type="evidence" value="ECO:0007669"/>
    <property type="project" value="InterPro"/>
</dbReference>
<dbReference type="Gene3D" id="2.60.120.200">
    <property type="match status" value="5"/>
</dbReference>
<feature type="domain" description="GH16" evidence="13">
    <location>
        <begin position="475"/>
        <end position="675"/>
    </location>
</feature>
<dbReference type="PANTHER" id="PTHR31062">
    <property type="entry name" value="XYLOGLUCAN ENDOTRANSGLUCOSYLASE/HYDROLASE PROTEIN 8-RELATED"/>
    <property type="match status" value="1"/>
</dbReference>
<dbReference type="Pfam" id="PF00722">
    <property type="entry name" value="Glyco_hydro_16"/>
    <property type="match status" value="4"/>
</dbReference>
<evidence type="ECO:0000256" key="1">
    <source>
        <dbReference type="ARBA" id="ARBA00004191"/>
    </source>
</evidence>
<dbReference type="Pfam" id="PF06955">
    <property type="entry name" value="XET_C"/>
    <property type="match status" value="2"/>
</dbReference>
<dbReference type="SUPFAM" id="SSF49899">
    <property type="entry name" value="Concanavalin A-like lectins/glucanases"/>
    <property type="match status" value="3"/>
</dbReference>
<dbReference type="GO" id="GO:0004553">
    <property type="term" value="F:hydrolase activity, hydrolyzing O-glycosyl compounds"/>
    <property type="evidence" value="ECO:0007669"/>
    <property type="project" value="InterPro"/>
</dbReference>
<dbReference type="EC" id="2.4.1.207" evidence="3"/>
<keyword evidence="6" id="KW-0964">Secreted</keyword>
<protein>
    <recommendedName>
        <fullName evidence="3">xyloglucan:xyloglucosyl transferase</fullName>
        <ecNumber evidence="3">2.4.1.207</ecNumber>
    </recommendedName>
</protein>
<dbReference type="InterPro" id="IPR010713">
    <property type="entry name" value="XET_C"/>
</dbReference>
<keyword evidence="12" id="KW-0732">Signal</keyword>
<evidence type="ECO:0000256" key="7">
    <source>
        <dbReference type="ARBA" id="ARBA00022679"/>
    </source>
</evidence>
<keyword evidence="7" id="KW-0808">Transferase</keyword>
<dbReference type="InterPro" id="IPR044791">
    <property type="entry name" value="Beta-glucanase/XTH"/>
</dbReference>
<dbReference type="InterPro" id="IPR000757">
    <property type="entry name" value="Beta-glucanase-like"/>
</dbReference>
<organism evidence="14 15">
    <name type="scientific">Cannabis sativa</name>
    <name type="common">Hemp</name>
    <name type="synonym">Marijuana</name>
    <dbReference type="NCBI Taxonomy" id="3483"/>
    <lineage>
        <taxon>Eukaryota</taxon>
        <taxon>Viridiplantae</taxon>
        <taxon>Streptophyta</taxon>
        <taxon>Embryophyta</taxon>
        <taxon>Tracheophyta</taxon>
        <taxon>Spermatophyta</taxon>
        <taxon>Magnoliopsida</taxon>
        <taxon>eudicotyledons</taxon>
        <taxon>Gunneridae</taxon>
        <taxon>Pentapetalae</taxon>
        <taxon>rosids</taxon>
        <taxon>fabids</taxon>
        <taxon>Rosales</taxon>
        <taxon>Cannabaceae</taxon>
        <taxon>Cannabis</taxon>
    </lineage>
</organism>
<comment type="catalytic activity">
    <reaction evidence="11">
        <text>breaks a beta-(1-&gt;4) bond in the backbone of a xyloglucan and transfers the xyloglucanyl segment on to O-4 of the non-reducing terminal glucose residue of an acceptor, which can be a xyloglucan or an oligosaccharide of xyloglucan.</text>
        <dbReference type="EC" id="2.4.1.207"/>
    </reaction>
</comment>
<feature type="signal peptide" evidence="12">
    <location>
        <begin position="1"/>
        <end position="17"/>
    </location>
</feature>
<dbReference type="GO" id="GO:0048046">
    <property type="term" value="C:apoplast"/>
    <property type="evidence" value="ECO:0007669"/>
    <property type="project" value="UniProtKB-SubCell"/>
</dbReference>
<evidence type="ECO:0000259" key="13">
    <source>
        <dbReference type="PROSITE" id="PS51762"/>
    </source>
</evidence>
<evidence type="ECO:0000256" key="3">
    <source>
        <dbReference type="ARBA" id="ARBA00012152"/>
    </source>
</evidence>
<dbReference type="InterPro" id="IPR008263">
    <property type="entry name" value="GH16_AS"/>
</dbReference>
<dbReference type="Proteomes" id="UP000583929">
    <property type="component" value="Unassembled WGS sequence"/>
</dbReference>
<feature type="domain" description="GH16" evidence="13">
    <location>
        <begin position="23"/>
        <end position="463"/>
    </location>
</feature>
<evidence type="ECO:0000256" key="10">
    <source>
        <dbReference type="ARBA" id="ARBA00023295"/>
    </source>
</evidence>
<evidence type="ECO:0000256" key="8">
    <source>
        <dbReference type="ARBA" id="ARBA00022801"/>
    </source>
</evidence>
<evidence type="ECO:0000256" key="11">
    <source>
        <dbReference type="ARBA" id="ARBA00034022"/>
    </source>
</evidence>
<sequence length="743" mass="83650">MLLFVLIIIIFISSSLNTNINVVGASNNFYEDVDITWGDGRAKILNRGKVVTLSLDQISGSGLQSKNQFLYGKFDMKLKLVPGNSAGVVTAYYLRSEGSTWDELDFEFLGNLSGEPYIVHTNVYSQGKGDREMQFYLWFDPTAKFHTYSILWNPSHVVLWNAEDWATRGGLVKTNWTEGPFVATLREFKVDGCVWSNGVSSCNNSSSSSKNNEWVSEELDLSSKKRLKWVQNNYMVYNYCADIKRFPQGLPSECTVTINQYQQPQRRPNKKASIFTASALSQAAKGGSIRPCFSFMAFSQNYLGFIIAFVTNYFVLVTFAGNFNQDFDITWGDGRGKIINNGEILTLSLDKASGSGFQSKSQYLFGKIDMQIKLVPGNSAGTVTAYYLRSEGSSWDEIDFEFLGNVSDGTPIREFKNKESIGVPYPKNQPMKIYSSLWNAEEWATRGGLVKTDWTQAPFTASYKKFNDDQACAWSSSSSLSSPSSCSNTTNSVLVSQELDTTSQERLKWNLDVTWGEGRCNIINGGNVMAVSLDKVSGSGFESKNEYLFTKIEMQIKLVPGNSAGTVTAFYLSSKGDQHDEIDFEFLGNVSGDPYTLHTNVFCKGEGKREQQFRLWFMVDGEPIREFKNLEGVGIPYPKSQPMKLYSSLWNADDWATRGGLVKTDWSKAPFTAHFKNFKAQNGCSWSNGGSCKTLFSSFSNNHRLWDKLDHKDQEKMRQIQKDNMVYDYCTDYKRFPQGPPKE</sequence>